<dbReference type="AlphaFoldDB" id="A0A7X2RZG3"/>
<comment type="caution">
    <text evidence="3">The sequence shown here is derived from an EMBL/GenBank/DDBJ whole genome shotgun (WGS) entry which is preliminary data.</text>
</comment>
<dbReference type="Gene3D" id="2.40.160.40">
    <property type="entry name" value="monomeric porin ompg"/>
    <property type="match status" value="1"/>
</dbReference>
<dbReference type="EMBL" id="WLYI01000044">
    <property type="protein sequence ID" value="MTD22115.1"/>
    <property type="molecule type" value="Genomic_DNA"/>
</dbReference>
<dbReference type="PANTHER" id="PTHR38105:SF5">
    <property type="entry name" value="OUTER MEMBRANE PROTEIN"/>
    <property type="match status" value="1"/>
</dbReference>
<protein>
    <submittedName>
        <fullName evidence="3">BamA/TamA family outer membrane protein</fullName>
    </submittedName>
</protein>
<evidence type="ECO:0000256" key="1">
    <source>
        <dbReference type="ARBA" id="ARBA00022729"/>
    </source>
</evidence>
<dbReference type="Proteomes" id="UP000431485">
    <property type="component" value="Unassembled WGS sequence"/>
</dbReference>
<accession>A0A7X2RZG3</accession>
<dbReference type="InterPro" id="IPR053713">
    <property type="entry name" value="Bact_OM_Channel_sf"/>
</dbReference>
<evidence type="ECO:0000313" key="4">
    <source>
        <dbReference type="Proteomes" id="UP000431485"/>
    </source>
</evidence>
<sequence length="247" mass="28891">MRSYKNNSYVRPVRLLLSVMLVVPALVHASETSIAFRYERSFKENKYYQPEMELAHKFDNGLAVNALQKRRETESTKDRGYRIQETTVGVAYGFPLGGNKNLTLTPKLEYQWKSHKEIVRPSLKLYYKIDSTWGVGARYRYEYQSYNGSGENKSRVSRYDLYVDYNVTDKLKLSYDPSYHNVSGTTGGTFHTDEYYKFEHWLGASYKVNAGNTVGIIYKWKEKNSETSKWNPDDHDTLVQVSYVHRF</sequence>
<dbReference type="RefSeq" id="WP_154745679.1">
    <property type="nucleotide sequence ID" value="NZ_JBHSTG010000028.1"/>
</dbReference>
<reference evidence="3 4" key="1">
    <citation type="submission" date="2019-11" db="EMBL/GenBank/DDBJ databases">
        <title>Pseudmonas karstica sp. nov. and Pseudomonas spelaei sp. nov. from caves.</title>
        <authorList>
            <person name="Zeman M."/>
        </authorList>
    </citation>
    <scope>NUCLEOTIDE SEQUENCE [LARGE SCALE GENOMIC DNA]</scope>
    <source>
        <strain evidence="3 4">CCM 7891</strain>
    </source>
</reference>
<proteinExistence type="predicted"/>
<dbReference type="PANTHER" id="PTHR38105">
    <property type="entry name" value="OUTER MEMBRANE PROTEIN-RELATED-RELATED"/>
    <property type="match status" value="1"/>
</dbReference>
<organism evidence="3 4">
    <name type="scientific">Pseudomonas karstica</name>
    <dbReference type="NCBI Taxonomy" id="1055468"/>
    <lineage>
        <taxon>Bacteria</taxon>
        <taxon>Pseudomonadati</taxon>
        <taxon>Pseudomonadota</taxon>
        <taxon>Gammaproteobacteria</taxon>
        <taxon>Pseudomonadales</taxon>
        <taxon>Pseudomonadaceae</taxon>
        <taxon>Pseudomonas</taxon>
    </lineage>
</organism>
<dbReference type="GO" id="GO:0009279">
    <property type="term" value="C:cell outer membrane"/>
    <property type="evidence" value="ECO:0007669"/>
    <property type="project" value="TreeGrafter"/>
</dbReference>
<feature type="chain" id="PRO_5030591445" evidence="2">
    <location>
        <begin position="30"/>
        <end position="247"/>
    </location>
</feature>
<feature type="signal peptide" evidence="2">
    <location>
        <begin position="1"/>
        <end position="29"/>
    </location>
</feature>
<keyword evidence="1 2" id="KW-0732">Signal</keyword>
<dbReference type="GO" id="GO:0015288">
    <property type="term" value="F:porin activity"/>
    <property type="evidence" value="ECO:0007669"/>
    <property type="project" value="TreeGrafter"/>
</dbReference>
<name>A0A7X2RZG3_9PSED</name>
<keyword evidence="4" id="KW-1185">Reference proteome</keyword>
<evidence type="ECO:0000313" key="3">
    <source>
        <dbReference type="EMBL" id="MTD22115.1"/>
    </source>
</evidence>
<evidence type="ECO:0000256" key="2">
    <source>
        <dbReference type="SAM" id="SignalP"/>
    </source>
</evidence>
<dbReference type="SUPFAM" id="SSF56935">
    <property type="entry name" value="Porins"/>
    <property type="match status" value="1"/>
</dbReference>
<dbReference type="OrthoDB" id="5817226at2"/>
<dbReference type="InterPro" id="IPR009331">
    <property type="entry name" value="Oligogalacturonate-sp_porin"/>
</dbReference>
<dbReference type="Pfam" id="PF06178">
    <property type="entry name" value="KdgM"/>
    <property type="match status" value="1"/>
</dbReference>
<gene>
    <name evidence="3" type="ORF">GIR22_23585</name>
</gene>
<dbReference type="GO" id="GO:0015772">
    <property type="term" value="P:oligosaccharide transport"/>
    <property type="evidence" value="ECO:0007669"/>
    <property type="project" value="TreeGrafter"/>
</dbReference>